<dbReference type="STRING" id="177437.HRM2_41140"/>
<dbReference type="RefSeq" id="WP_015905904.1">
    <property type="nucleotide sequence ID" value="NC_012108.1"/>
</dbReference>
<dbReference type="Proteomes" id="UP000000442">
    <property type="component" value="Chromosome"/>
</dbReference>
<dbReference type="InterPro" id="IPR000620">
    <property type="entry name" value="EamA_dom"/>
</dbReference>
<dbReference type="Pfam" id="PF00892">
    <property type="entry name" value="EamA"/>
    <property type="match status" value="2"/>
</dbReference>
<keyword evidence="1" id="KW-0812">Transmembrane</keyword>
<protein>
    <submittedName>
        <fullName evidence="3">Permease of the drug/metabolite transporter (DMT) superfamily</fullName>
    </submittedName>
</protein>
<organism evidence="3 4">
    <name type="scientific">Desulforapulum autotrophicum (strain ATCC 43914 / DSM 3382 / VKM B-1955 / HRM2)</name>
    <name type="common">Desulfobacterium autotrophicum</name>
    <dbReference type="NCBI Taxonomy" id="177437"/>
    <lineage>
        <taxon>Bacteria</taxon>
        <taxon>Pseudomonadati</taxon>
        <taxon>Thermodesulfobacteriota</taxon>
        <taxon>Desulfobacteria</taxon>
        <taxon>Desulfobacterales</taxon>
        <taxon>Desulfobacteraceae</taxon>
        <taxon>Desulforapulum</taxon>
    </lineage>
</organism>
<sequence>MVSKEDCLVHLKTVTSSLKTDDSATQGYLYIACAAILWASGGAASKALFNAGVTPEHLVQMRLTLASAVFFVWMKLVCPDRLKISPGDLPSLILLGVFGIATVQYTYLVAISKINVASAILLQYQAPALMVVFSVFVLKEKIRLLTLGAILFSTLGCYLVVGAYDLSLLSMNRLGMVAGLVSACAFAFYTMYGEYWMQRYHAITVIFYSTLIAAMAWNLVQQPLGAFEPAYTFHQWLLIALIAIPGTVVAFTLYFKGINIIRSARAGITATLEPIAAGAIAYLFLGEILAPLQMLGGLIVIGVVIVLQLDKA</sequence>
<reference evidence="3 4" key="1">
    <citation type="journal article" date="2009" name="Environ. Microbiol.">
        <title>Genome sequence of Desulfobacterium autotrophicum HRM2, a marine sulfate reducer oxidizing organic carbon completely to carbon dioxide.</title>
        <authorList>
            <person name="Strittmatter A.W."/>
            <person name="Liesegang H."/>
            <person name="Rabus R."/>
            <person name="Decker I."/>
            <person name="Amann J."/>
            <person name="Andres S."/>
            <person name="Henne A."/>
            <person name="Fricke W.F."/>
            <person name="Martinez-Arias R."/>
            <person name="Bartels D."/>
            <person name="Goesmann A."/>
            <person name="Krause L."/>
            <person name="Puehler A."/>
            <person name="Klenk H.P."/>
            <person name="Richter M."/>
            <person name="Schuler M."/>
            <person name="Gloeckner F.O."/>
            <person name="Meyerdierks A."/>
            <person name="Gottschalk G."/>
            <person name="Amann R."/>
        </authorList>
    </citation>
    <scope>NUCLEOTIDE SEQUENCE [LARGE SCALE GENOMIC DNA]</scope>
    <source>
        <strain evidence="4">ATCC 43914 / DSM 3382 / HRM2</strain>
    </source>
</reference>
<dbReference type="KEGG" id="dat:HRM2_41140"/>
<dbReference type="GO" id="GO:0016020">
    <property type="term" value="C:membrane"/>
    <property type="evidence" value="ECO:0007669"/>
    <property type="project" value="InterPro"/>
</dbReference>
<dbReference type="InterPro" id="IPR037185">
    <property type="entry name" value="EmrE-like"/>
</dbReference>
<feature type="transmembrane region" description="Helical" evidence="1">
    <location>
        <begin position="89"/>
        <end position="110"/>
    </location>
</feature>
<name>C0QCF4_DESAH</name>
<feature type="transmembrane region" description="Helical" evidence="1">
    <location>
        <begin position="61"/>
        <end position="77"/>
    </location>
</feature>
<feature type="transmembrane region" description="Helical" evidence="1">
    <location>
        <begin position="267"/>
        <end position="285"/>
    </location>
</feature>
<keyword evidence="1" id="KW-0472">Membrane</keyword>
<feature type="transmembrane region" description="Helical" evidence="1">
    <location>
        <begin position="170"/>
        <end position="190"/>
    </location>
</feature>
<evidence type="ECO:0000259" key="2">
    <source>
        <dbReference type="Pfam" id="PF00892"/>
    </source>
</evidence>
<dbReference type="OrthoDB" id="9810818at2"/>
<evidence type="ECO:0000313" key="3">
    <source>
        <dbReference type="EMBL" id="ACN17171.1"/>
    </source>
</evidence>
<feature type="domain" description="EamA" evidence="2">
    <location>
        <begin position="174"/>
        <end position="306"/>
    </location>
</feature>
<feature type="transmembrane region" description="Helical" evidence="1">
    <location>
        <begin position="144"/>
        <end position="164"/>
    </location>
</feature>
<keyword evidence="1" id="KW-1133">Transmembrane helix</keyword>
<dbReference type="AlphaFoldDB" id="C0QCF4"/>
<feature type="transmembrane region" description="Helical" evidence="1">
    <location>
        <begin position="202"/>
        <end position="221"/>
    </location>
</feature>
<accession>C0QCF4</accession>
<dbReference type="PANTHER" id="PTHR22911">
    <property type="entry name" value="ACYL-MALONYL CONDENSING ENZYME-RELATED"/>
    <property type="match status" value="1"/>
</dbReference>
<gene>
    <name evidence="3" type="ordered locus">HRM2_41140</name>
</gene>
<feature type="domain" description="EamA" evidence="2">
    <location>
        <begin position="27"/>
        <end position="161"/>
    </location>
</feature>
<feature type="transmembrane region" description="Helical" evidence="1">
    <location>
        <begin position="233"/>
        <end position="255"/>
    </location>
</feature>
<proteinExistence type="predicted"/>
<dbReference type="EMBL" id="CP001087">
    <property type="protein sequence ID" value="ACN17171.1"/>
    <property type="molecule type" value="Genomic_DNA"/>
</dbReference>
<keyword evidence="4" id="KW-1185">Reference proteome</keyword>
<dbReference type="eggNOG" id="COG0697">
    <property type="taxonomic scope" value="Bacteria"/>
</dbReference>
<feature type="transmembrane region" description="Helical" evidence="1">
    <location>
        <begin position="116"/>
        <end position="137"/>
    </location>
</feature>
<evidence type="ECO:0000313" key="4">
    <source>
        <dbReference type="Proteomes" id="UP000000442"/>
    </source>
</evidence>
<feature type="transmembrane region" description="Helical" evidence="1">
    <location>
        <begin position="28"/>
        <end position="49"/>
    </location>
</feature>
<feature type="transmembrane region" description="Helical" evidence="1">
    <location>
        <begin position="291"/>
        <end position="309"/>
    </location>
</feature>
<dbReference type="HOGENOM" id="CLU_033863_9_1_7"/>
<dbReference type="PANTHER" id="PTHR22911:SF79">
    <property type="entry name" value="MOBA-LIKE NTP TRANSFERASE DOMAIN-CONTAINING PROTEIN"/>
    <property type="match status" value="1"/>
</dbReference>
<dbReference type="SUPFAM" id="SSF103481">
    <property type="entry name" value="Multidrug resistance efflux transporter EmrE"/>
    <property type="match status" value="2"/>
</dbReference>
<evidence type="ECO:0000256" key="1">
    <source>
        <dbReference type="SAM" id="Phobius"/>
    </source>
</evidence>